<sequence length="508" mass="57375">MLDSKRIAKNTIFLYFRMILVMAVALYTSRVVLGILGASDYGLYNVVGGVVTMFAFVNGVLSSGTSRFITYELGMGDDEKLRDIFNVALVSHIGLAFIVFILAESAGVWFINTQLVFPPERTLAVNVVYQLSVLTLMLQFTQLPYTATIIAHEKMNVYAYVGLLDVGLKLLMILLLNLNRSLDNLILYAILIFCVQVITLVIYRIYCLRHYQESHWRLSKDKQKYKDIFSYAGWDVIGSLCVITQGQGVNILLNIYFGPVVNAARAICYQVEGAFNQLTGNFMTALTPQIVKSYAKNEIDDMLELIKDGSKYGFFLLAVFLIPVMYKIDYVLNLWLIDVPAQTALFVLIILTNTMIRVIARPVISGVHATGRIKRLDIYAGGIGLMPLPLIWVLFEKGFAAHYAFWVILLWGVFANIAEIIIFKVELPEFQVIDYCISVYGRCFIVAAGVLFIDNILLDFFANQFLSVCLYFALTFALNASIVFMLGFNRRQRGKILNVLYGRLKQLL</sequence>
<evidence type="ECO:0000313" key="7">
    <source>
        <dbReference type="EMBL" id="MBO8450205.1"/>
    </source>
</evidence>
<feature type="transmembrane region" description="Helical" evidence="6">
    <location>
        <begin position="12"/>
        <end position="36"/>
    </location>
</feature>
<feature type="transmembrane region" description="Helical" evidence="6">
    <location>
        <begin position="84"/>
        <end position="103"/>
    </location>
</feature>
<evidence type="ECO:0000256" key="3">
    <source>
        <dbReference type="ARBA" id="ARBA00022692"/>
    </source>
</evidence>
<dbReference type="Proteomes" id="UP000823616">
    <property type="component" value="Unassembled WGS sequence"/>
</dbReference>
<dbReference type="EMBL" id="JADIMS010000059">
    <property type="protein sequence ID" value="MBO8450205.1"/>
    <property type="molecule type" value="Genomic_DNA"/>
</dbReference>
<feature type="transmembrane region" description="Helical" evidence="6">
    <location>
        <begin position="435"/>
        <end position="453"/>
    </location>
</feature>
<comment type="subcellular location">
    <subcellularLocation>
        <location evidence="1">Cell membrane</location>
        <topology evidence="1">Multi-pass membrane protein</topology>
    </subcellularLocation>
</comment>
<evidence type="ECO:0000313" key="8">
    <source>
        <dbReference type="Proteomes" id="UP000823616"/>
    </source>
</evidence>
<evidence type="ECO:0000256" key="2">
    <source>
        <dbReference type="ARBA" id="ARBA00022475"/>
    </source>
</evidence>
<feature type="transmembrane region" description="Helical" evidence="6">
    <location>
        <begin position="185"/>
        <end position="206"/>
    </location>
</feature>
<accession>A0A9D9ENI3</accession>
<protein>
    <submittedName>
        <fullName evidence="7">Polysaccharide biosynthesis protein</fullName>
    </submittedName>
</protein>
<dbReference type="AlphaFoldDB" id="A0A9D9ENI3"/>
<keyword evidence="2" id="KW-1003">Cell membrane</keyword>
<dbReference type="InterPro" id="IPR050833">
    <property type="entry name" value="Poly_Biosynth_Transport"/>
</dbReference>
<keyword evidence="3 6" id="KW-0812">Transmembrane</keyword>
<gene>
    <name evidence="7" type="ORF">IAA96_03780</name>
</gene>
<proteinExistence type="predicted"/>
<dbReference type="PANTHER" id="PTHR30250">
    <property type="entry name" value="PST FAMILY PREDICTED COLANIC ACID TRANSPORTER"/>
    <property type="match status" value="1"/>
</dbReference>
<keyword evidence="5 6" id="KW-0472">Membrane</keyword>
<dbReference type="PANTHER" id="PTHR30250:SF26">
    <property type="entry name" value="PSMA PROTEIN"/>
    <property type="match status" value="1"/>
</dbReference>
<feature type="transmembrane region" description="Helical" evidence="6">
    <location>
        <begin position="401"/>
        <end position="423"/>
    </location>
</feature>
<feature type="transmembrane region" description="Helical" evidence="6">
    <location>
        <begin position="344"/>
        <end position="364"/>
    </location>
</feature>
<reference evidence="7" key="1">
    <citation type="submission" date="2020-10" db="EMBL/GenBank/DDBJ databases">
        <authorList>
            <person name="Gilroy R."/>
        </authorList>
    </citation>
    <scope>NUCLEOTIDE SEQUENCE</scope>
    <source>
        <strain evidence="7">B3-4054</strain>
    </source>
</reference>
<feature type="transmembrane region" description="Helical" evidence="6">
    <location>
        <begin position="376"/>
        <end position="395"/>
    </location>
</feature>
<feature type="transmembrane region" description="Helical" evidence="6">
    <location>
        <begin position="157"/>
        <end position="179"/>
    </location>
</feature>
<evidence type="ECO:0000256" key="6">
    <source>
        <dbReference type="SAM" id="Phobius"/>
    </source>
</evidence>
<dbReference type="GO" id="GO:0005886">
    <property type="term" value="C:plasma membrane"/>
    <property type="evidence" value="ECO:0007669"/>
    <property type="project" value="UniProtKB-SubCell"/>
</dbReference>
<reference evidence="7" key="2">
    <citation type="journal article" date="2021" name="PeerJ">
        <title>Extensive microbial diversity within the chicken gut microbiome revealed by metagenomics and culture.</title>
        <authorList>
            <person name="Gilroy R."/>
            <person name="Ravi A."/>
            <person name="Getino M."/>
            <person name="Pursley I."/>
            <person name="Horton D.L."/>
            <person name="Alikhan N.F."/>
            <person name="Baker D."/>
            <person name="Gharbi K."/>
            <person name="Hall N."/>
            <person name="Watson M."/>
            <person name="Adriaenssens E.M."/>
            <person name="Foster-Nyarko E."/>
            <person name="Jarju S."/>
            <person name="Secka A."/>
            <person name="Antonio M."/>
            <person name="Oren A."/>
            <person name="Chaudhuri R.R."/>
            <person name="La Ragione R."/>
            <person name="Hildebrand F."/>
            <person name="Pallen M.J."/>
        </authorList>
    </citation>
    <scope>NUCLEOTIDE SEQUENCE</scope>
    <source>
        <strain evidence="7">B3-4054</strain>
    </source>
</reference>
<organism evidence="7 8">
    <name type="scientific">Candidatus Avitreponema avistercoris</name>
    <dbReference type="NCBI Taxonomy" id="2840705"/>
    <lineage>
        <taxon>Bacteria</taxon>
        <taxon>Pseudomonadati</taxon>
        <taxon>Spirochaetota</taxon>
        <taxon>Spirochaetia</taxon>
        <taxon>Spirochaetales</taxon>
        <taxon>Candidatus Avitreponema</taxon>
    </lineage>
</organism>
<name>A0A9D9ENI3_9SPIR</name>
<feature type="transmembrane region" description="Helical" evidence="6">
    <location>
        <begin position="42"/>
        <end position="63"/>
    </location>
</feature>
<feature type="transmembrane region" description="Helical" evidence="6">
    <location>
        <begin position="465"/>
        <end position="488"/>
    </location>
</feature>
<comment type="caution">
    <text evidence="7">The sequence shown here is derived from an EMBL/GenBank/DDBJ whole genome shotgun (WGS) entry which is preliminary data.</text>
</comment>
<evidence type="ECO:0000256" key="4">
    <source>
        <dbReference type="ARBA" id="ARBA00022989"/>
    </source>
</evidence>
<keyword evidence="4 6" id="KW-1133">Transmembrane helix</keyword>
<evidence type="ECO:0000256" key="5">
    <source>
        <dbReference type="ARBA" id="ARBA00023136"/>
    </source>
</evidence>
<feature type="transmembrane region" description="Helical" evidence="6">
    <location>
        <begin position="312"/>
        <end position="332"/>
    </location>
</feature>
<evidence type="ECO:0000256" key="1">
    <source>
        <dbReference type="ARBA" id="ARBA00004651"/>
    </source>
</evidence>
<feature type="transmembrane region" description="Helical" evidence="6">
    <location>
        <begin position="123"/>
        <end position="145"/>
    </location>
</feature>